<organism evidence="2 3">
    <name type="scientific">Nostoc punctiforme (strain ATCC 29133 / PCC 73102)</name>
    <dbReference type="NCBI Taxonomy" id="63737"/>
    <lineage>
        <taxon>Bacteria</taxon>
        <taxon>Bacillati</taxon>
        <taxon>Cyanobacteriota</taxon>
        <taxon>Cyanophyceae</taxon>
        <taxon>Nostocales</taxon>
        <taxon>Nostocaceae</taxon>
        <taxon>Nostoc</taxon>
    </lineage>
</organism>
<dbReference type="InterPro" id="IPR018958">
    <property type="entry name" value="Knr4/Smi1-like_dom"/>
</dbReference>
<evidence type="ECO:0000259" key="1">
    <source>
        <dbReference type="SMART" id="SM00860"/>
    </source>
</evidence>
<dbReference type="HOGENOM" id="CLU_1413903_0_0_3"/>
<dbReference type="InterPro" id="IPR037883">
    <property type="entry name" value="Knr4/Smi1-like_sf"/>
</dbReference>
<feature type="domain" description="Knr4/Smi1-like" evidence="1">
    <location>
        <begin position="44"/>
        <end position="188"/>
    </location>
</feature>
<dbReference type="eggNOG" id="COG4282">
    <property type="taxonomic scope" value="Bacteria"/>
</dbReference>
<reference evidence="3" key="1">
    <citation type="submission" date="2008-04" db="EMBL/GenBank/DDBJ databases">
        <title>Complete sequence of chromosome of Nostoc punctiforme ATCC 29133.</title>
        <authorList>
            <consortium name="US DOE Joint Genome Institute"/>
            <person name="Copeland A."/>
            <person name="Lucas S."/>
            <person name="Lapidus A."/>
            <person name="Glavina del Rio T."/>
            <person name="Dalin E."/>
            <person name="Tice H."/>
            <person name="Pitluck S."/>
            <person name="Chain P."/>
            <person name="Malfatti S."/>
            <person name="Shin M."/>
            <person name="Vergez L."/>
            <person name="Schmutz J."/>
            <person name="Larimer F."/>
            <person name="Land M."/>
            <person name="Hauser L."/>
            <person name="Kyrpides N."/>
            <person name="Kim E."/>
            <person name="Meeks J.C."/>
            <person name="Elhai J."/>
            <person name="Campbell E.L."/>
            <person name="Thiel T."/>
            <person name="Longmire J."/>
            <person name="Potts M."/>
            <person name="Atlas R."/>
        </authorList>
    </citation>
    <scope>NUCLEOTIDE SEQUENCE [LARGE SCALE GENOMIC DNA]</scope>
    <source>
        <strain evidence="3">ATCC 29133 / PCC 73102</strain>
    </source>
</reference>
<gene>
    <name evidence="2" type="ordered locus">Npun_F3295</name>
</gene>
<dbReference type="AlphaFoldDB" id="B2IZW4"/>
<dbReference type="SMART" id="SM00860">
    <property type="entry name" value="SMI1_KNR4"/>
    <property type="match status" value="1"/>
</dbReference>
<dbReference type="OrthoDB" id="458118at2"/>
<accession>B2IZW4</accession>
<dbReference type="EnsemblBacteria" id="ACC81735">
    <property type="protein sequence ID" value="ACC81735"/>
    <property type="gene ID" value="Npun_F3295"/>
</dbReference>
<dbReference type="Proteomes" id="UP000001191">
    <property type="component" value="Chromosome"/>
</dbReference>
<dbReference type="Gene3D" id="3.40.1580.10">
    <property type="entry name" value="SMI1/KNR4-like"/>
    <property type="match status" value="1"/>
</dbReference>
<dbReference type="RefSeq" id="WP_012409714.1">
    <property type="nucleotide sequence ID" value="NC_010628.1"/>
</dbReference>
<name>B2IZW4_NOSP7</name>
<keyword evidence="3" id="KW-1185">Reference proteome</keyword>
<reference evidence="2 3" key="2">
    <citation type="journal article" date="2013" name="Plant Physiol.">
        <title>A Nostoc punctiforme Sugar Transporter Necessary to Establish a Cyanobacterium-Plant Symbiosis.</title>
        <authorList>
            <person name="Ekman M."/>
            <person name="Picossi S."/>
            <person name="Campbell E.L."/>
            <person name="Meeks J.C."/>
            <person name="Flores E."/>
        </authorList>
    </citation>
    <scope>NUCLEOTIDE SEQUENCE [LARGE SCALE GENOMIC DNA]</scope>
    <source>
        <strain evidence="3">ATCC 29133 / PCC 73102</strain>
    </source>
</reference>
<dbReference type="Pfam" id="PF09346">
    <property type="entry name" value="SMI1_KNR4"/>
    <property type="match status" value="1"/>
</dbReference>
<proteinExistence type="predicted"/>
<evidence type="ECO:0000313" key="3">
    <source>
        <dbReference type="Proteomes" id="UP000001191"/>
    </source>
</evidence>
<dbReference type="KEGG" id="npu:Npun_F3295"/>
<protein>
    <recommendedName>
        <fullName evidence="1">Knr4/Smi1-like domain-containing protein</fullName>
    </recommendedName>
</protein>
<dbReference type="SUPFAM" id="SSF160631">
    <property type="entry name" value="SMI1/KNR4-like"/>
    <property type="match status" value="1"/>
</dbReference>
<dbReference type="STRING" id="63737.Npun_F3295"/>
<dbReference type="EMBL" id="CP001037">
    <property type="protein sequence ID" value="ACC81735.1"/>
    <property type="molecule type" value="Genomic_DNA"/>
</dbReference>
<evidence type="ECO:0000313" key="2">
    <source>
        <dbReference type="EMBL" id="ACC81735.1"/>
    </source>
</evidence>
<sequence length="197" mass="23515">MEILNWENRIREWSQKRIKIFLEDYDEEDLSPEVRKSGYLGYPGAAEEQIVTTEARLNVTFTPSYREFLKASNGLRSISEYSLEFCGTEDIVWYAPDHQDWVDELMETWNKPVTDEEYFVYGDEQSNYTFRPEYLQTSLEISSEDMGYIFLLNPQIIVIDNEWEAWYCNFSSSFGIYRYRSFSEMMEEILNDPEFLG</sequence>